<keyword evidence="3" id="KW-1185">Reference proteome</keyword>
<evidence type="ECO:0000256" key="1">
    <source>
        <dbReference type="SAM" id="Phobius"/>
    </source>
</evidence>
<comment type="caution">
    <text evidence="2">The sequence shown here is derived from an EMBL/GenBank/DDBJ whole genome shotgun (WGS) entry which is preliminary data.</text>
</comment>
<organism evidence="2 3">
    <name type="scientific">Achlya hypogyna</name>
    <name type="common">Oomycete</name>
    <name type="synonym">Protoachlya hypogyna</name>
    <dbReference type="NCBI Taxonomy" id="1202772"/>
    <lineage>
        <taxon>Eukaryota</taxon>
        <taxon>Sar</taxon>
        <taxon>Stramenopiles</taxon>
        <taxon>Oomycota</taxon>
        <taxon>Saprolegniomycetes</taxon>
        <taxon>Saprolegniales</taxon>
        <taxon>Achlyaceae</taxon>
        <taxon>Achlya</taxon>
    </lineage>
</organism>
<keyword evidence="1" id="KW-1133">Transmembrane helix</keyword>
<gene>
    <name evidence="2" type="ORF">ACHHYP_20407</name>
</gene>
<dbReference type="OrthoDB" id="69046at2759"/>
<proteinExistence type="predicted"/>
<dbReference type="EMBL" id="JNBR01000091">
    <property type="protein sequence ID" value="OQR98029.1"/>
    <property type="molecule type" value="Genomic_DNA"/>
</dbReference>
<keyword evidence="1" id="KW-0472">Membrane</keyword>
<keyword evidence="1" id="KW-0812">Transmembrane</keyword>
<name>A0A1V9ZJ69_ACHHY</name>
<protein>
    <submittedName>
        <fullName evidence="2">Uncharacterized protein</fullName>
    </submittedName>
</protein>
<dbReference type="Proteomes" id="UP000243579">
    <property type="component" value="Unassembled WGS sequence"/>
</dbReference>
<sequence>MIFRAVDDDGNEPADLGPRAAPVAWVIATLCGIALCMLDLSSLLSQSGFTSSFGLLSLLRESAITIDAEGANLLTGYGFACFWMVSREGYTWPSAAWCTSQLLLGNLVLCVYFVHALYISNGNWTAFWCGRRTFDHAASDKVHRHL</sequence>
<dbReference type="AlphaFoldDB" id="A0A1V9ZJ69"/>
<evidence type="ECO:0000313" key="3">
    <source>
        <dbReference type="Proteomes" id="UP000243579"/>
    </source>
</evidence>
<accession>A0A1V9ZJ69</accession>
<evidence type="ECO:0000313" key="2">
    <source>
        <dbReference type="EMBL" id="OQR98029.1"/>
    </source>
</evidence>
<reference evidence="2 3" key="1">
    <citation type="journal article" date="2014" name="Genome Biol. Evol.">
        <title>The secreted proteins of Achlya hypogyna and Thraustotheca clavata identify the ancestral oomycete secretome and reveal gene acquisitions by horizontal gene transfer.</title>
        <authorList>
            <person name="Misner I."/>
            <person name="Blouin N."/>
            <person name="Leonard G."/>
            <person name="Richards T.A."/>
            <person name="Lane C.E."/>
        </authorList>
    </citation>
    <scope>NUCLEOTIDE SEQUENCE [LARGE SCALE GENOMIC DNA]</scope>
    <source>
        <strain evidence="2 3">ATCC 48635</strain>
    </source>
</reference>
<feature type="transmembrane region" description="Helical" evidence="1">
    <location>
        <begin position="20"/>
        <end position="38"/>
    </location>
</feature>